<dbReference type="Gene3D" id="1.25.40.10">
    <property type="entry name" value="Tetratricopeptide repeat domain"/>
    <property type="match status" value="1"/>
</dbReference>
<name>A0A5C5FNZ7_9BASI</name>
<dbReference type="InterPro" id="IPR044244">
    <property type="entry name" value="TTC27/Emw1"/>
</dbReference>
<keyword evidence="6" id="KW-1185">Reference proteome</keyword>
<sequence length="996" mass="107623">MSLSPVESALLHLAPVPEGSSPLVDAACSALPEPALTSQLAHSVFHLARSSDDGGRLECGVRLPEQALLQSQQSQEDLLALAVAAMHAYAQVNWTGPSLPLSPLALFDQASLDKLDPPATDQELNDLAIDQLAFGGEPVYHLSKQTPFLYLALQLLGLVPSPFAPASPSSSSSSTGISNEPHGPHWATRLPSLATWRLRASIVWLKILDEPVPLPPFIASSASSLRLALPQGPDRATTTLSLSLLSTLLSRSSPHSRAQKDASDLAQQAADEVGLEWELTGRMGKRTKWQVDEKTQLVVLARDGTSADAAAGEKEGDSSGADKRVPEVLNLNDDTLLEKTAFSSATAASGEGAATADASAAPAATAAAADESESALSALDPSEQPHISPFSQAVLLSLSLATLPAPTALMHLSADVLSSSQISAFVARVLDDPQNWSVHSMALLLRCRGEAGRSRTVERGVLQMQALVDQLKDGSPTEVSAISSAVKDSDVAAARERLAQFHALNLPPAWEMERELAVRYTSLGVVKSALDIFTRLEMWDEVARCWMTLERPDRGVQVIRDLLEGHKAESDAVMHGRKGAGARTFRGGEKREAKLWCTLGELEREPKHYERAWEVSGRTSSRAQRSLGAVHFTAGDYAKARDALRLALGINPLFPRTWFLLGCAEMRLEDWAGAQDAFGRCVGLDGEDAESWSNLASCHLRRGELEGDAREVAASGADEWDEELDEAPTAPDVDAAAAAAVPAVVAPGAEGDADADAAPVVTLPFSRKRAAFQCLRQAIKFSYDSWRLWYNYMVVSMDVGELSEACRALERMVRMRIAKDGENAVDVEVLEKLVDAVTRGHDDDGTTAQGSDAPVNPNFGKGLYRPVAHLLEQTILPKVNDSPRIFRAQARLALWQGDYAAALDAHLRAYRAAVATDSRVEHDRDRFRDAAEQVEGVVSMLENYGDKERKDGAGLVAPDWKFQARSIVRTFLGRTKGAFEDEPEYERLKELVKELR</sequence>
<dbReference type="InterPro" id="IPR011990">
    <property type="entry name" value="TPR-like_helical_dom_sf"/>
</dbReference>
<dbReference type="AlphaFoldDB" id="A0A5C5FNZ7"/>
<feature type="region of interest" description="Disordered" evidence="4">
    <location>
        <begin position="306"/>
        <end position="327"/>
    </location>
</feature>
<protein>
    <submittedName>
        <fullName evidence="5">Uncharacterized protein</fullName>
    </submittedName>
</protein>
<dbReference type="SMART" id="SM00028">
    <property type="entry name" value="TPR"/>
    <property type="match status" value="3"/>
</dbReference>
<dbReference type="EMBL" id="SOZI01000144">
    <property type="protein sequence ID" value="TNY18335.1"/>
    <property type="molecule type" value="Genomic_DNA"/>
</dbReference>
<evidence type="ECO:0000256" key="4">
    <source>
        <dbReference type="SAM" id="MobiDB-lite"/>
    </source>
</evidence>
<dbReference type="OrthoDB" id="1936594at2759"/>
<organism evidence="5 6">
    <name type="scientific">Rhodotorula diobovata</name>
    <dbReference type="NCBI Taxonomy" id="5288"/>
    <lineage>
        <taxon>Eukaryota</taxon>
        <taxon>Fungi</taxon>
        <taxon>Dikarya</taxon>
        <taxon>Basidiomycota</taxon>
        <taxon>Pucciniomycotina</taxon>
        <taxon>Microbotryomycetes</taxon>
        <taxon>Sporidiobolales</taxon>
        <taxon>Sporidiobolaceae</taxon>
        <taxon>Rhodotorula</taxon>
    </lineage>
</organism>
<feature type="repeat" description="TPR" evidence="3">
    <location>
        <begin position="621"/>
        <end position="654"/>
    </location>
</feature>
<dbReference type="Proteomes" id="UP000311382">
    <property type="component" value="Unassembled WGS sequence"/>
</dbReference>
<dbReference type="SUPFAM" id="SSF48452">
    <property type="entry name" value="TPR-like"/>
    <property type="match status" value="1"/>
</dbReference>
<feature type="compositionally biased region" description="Basic and acidic residues" evidence="4">
    <location>
        <begin position="311"/>
        <end position="326"/>
    </location>
</feature>
<keyword evidence="2 3" id="KW-0802">TPR repeat</keyword>
<evidence type="ECO:0000256" key="1">
    <source>
        <dbReference type="ARBA" id="ARBA00022737"/>
    </source>
</evidence>
<proteinExistence type="predicted"/>
<comment type="caution">
    <text evidence="5">The sequence shown here is derived from an EMBL/GenBank/DDBJ whole genome shotgun (WGS) entry which is preliminary data.</text>
</comment>
<dbReference type="PANTHER" id="PTHR16193:SF0">
    <property type="entry name" value="TETRATRICOPEPTIDE REPEAT PROTEIN 27"/>
    <property type="match status" value="1"/>
</dbReference>
<accession>A0A5C5FNZ7</accession>
<keyword evidence="1" id="KW-0677">Repeat</keyword>
<reference evidence="5 6" key="1">
    <citation type="submission" date="2019-03" db="EMBL/GenBank/DDBJ databases">
        <title>Rhodosporidium diobovatum UCD-FST 08-225 genome sequencing, assembly, and annotation.</title>
        <authorList>
            <person name="Fakankun I.U."/>
            <person name="Fristensky B."/>
            <person name="Levin D.B."/>
        </authorList>
    </citation>
    <scope>NUCLEOTIDE SEQUENCE [LARGE SCALE GENOMIC DNA]</scope>
    <source>
        <strain evidence="5 6">UCD-FST 08-225</strain>
    </source>
</reference>
<dbReference type="STRING" id="5288.A0A5C5FNZ7"/>
<evidence type="ECO:0000313" key="5">
    <source>
        <dbReference type="EMBL" id="TNY18335.1"/>
    </source>
</evidence>
<gene>
    <name evidence="5" type="ORF">DMC30DRAFT_61529</name>
</gene>
<dbReference type="PANTHER" id="PTHR16193">
    <property type="entry name" value="TETRATRICOPEPTIDE REPEAT PROTEIN 27"/>
    <property type="match status" value="1"/>
</dbReference>
<evidence type="ECO:0000256" key="2">
    <source>
        <dbReference type="ARBA" id="ARBA00022803"/>
    </source>
</evidence>
<dbReference type="PROSITE" id="PS50005">
    <property type="entry name" value="TPR"/>
    <property type="match status" value="1"/>
</dbReference>
<dbReference type="InterPro" id="IPR019734">
    <property type="entry name" value="TPR_rpt"/>
</dbReference>
<evidence type="ECO:0000256" key="3">
    <source>
        <dbReference type="PROSITE-ProRule" id="PRU00339"/>
    </source>
</evidence>
<evidence type="ECO:0000313" key="6">
    <source>
        <dbReference type="Proteomes" id="UP000311382"/>
    </source>
</evidence>